<gene>
    <name evidence="2" type="ORF">LMG18101_00408</name>
</gene>
<dbReference type="RefSeq" id="WP_316679935.1">
    <property type="nucleotide sequence ID" value="NZ_CATZLL010000001.1"/>
</dbReference>
<protein>
    <submittedName>
        <fullName evidence="2">Uncharacterized protein</fullName>
    </submittedName>
</protein>
<proteinExistence type="predicted"/>
<evidence type="ECO:0000313" key="3">
    <source>
        <dbReference type="Proteomes" id="UP001189757"/>
    </source>
</evidence>
<accession>A0ABM9JYM4</accession>
<feature type="chain" id="PRO_5046731249" evidence="1">
    <location>
        <begin position="23"/>
        <end position="134"/>
    </location>
</feature>
<dbReference type="EMBL" id="CATZLL010000001">
    <property type="protein sequence ID" value="CAJ0808646.1"/>
    <property type="molecule type" value="Genomic_DNA"/>
</dbReference>
<feature type="signal peptide" evidence="1">
    <location>
        <begin position="1"/>
        <end position="22"/>
    </location>
</feature>
<keyword evidence="1" id="KW-0732">Signal</keyword>
<reference evidence="2 3" key="1">
    <citation type="submission" date="2023-07" db="EMBL/GenBank/DDBJ databases">
        <authorList>
            <person name="Peeters C."/>
        </authorList>
    </citation>
    <scope>NUCLEOTIDE SEQUENCE [LARGE SCALE GENOMIC DNA]</scope>
    <source>
        <strain evidence="2 3">LMG 18101</strain>
    </source>
</reference>
<organism evidence="2 3">
    <name type="scientific">Ralstonia flaminis</name>
    <dbReference type="NCBI Taxonomy" id="3058597"/>
    <lineage>
        <taxon>Bacteria</taxon>
        <taxon>Pseudomonadati</taxon>
        <taxon>Pseudomonadota</taxon>
        <taxon>Betaproteobacteria</taxon>
        <taxon>Burkholderiales</taxon>
        <taxon>Burkholderiaceae</taxon>
        <taxon>Ralstonia</taxon>
    </lineage>
</organism>
<name>A0ABM9JYM4_9RALS</name>
<keyword evidence="3" id="KW-1185">Reference proteome</keyword>
<evidence type="ECO:0000313" key="2">
    <source>
        <dbReference type="EMBL" id="CAJ0808646.1"/>
    </source>
</evidence>
<dbReference type="Proteomes" id="UP001189757">
    <property type="component" value="Unassembled WGS sequence"/>
</dbReference>
<evidence type="ECO:0000256" key="1">
    <source>
        <dbReference type="SAM" id="SignalP"/>
    </source>
</evidence>
<sequence length="134" mass="13865">MKTALKLGALVAVMACSAAAQAEAGKIKLCRIPTISSLSDGKVVTFPPLNYVGDCDKNGDNCRTITVSAEGGTVGKEKKACAVLNATVTKSDGQPIKAGTLLRPSFSSDEFQGYDSLASVFITSSKVIVSSVFK</sequence>
<comment type="caution">
    <text evidence="2">The sequence shown here is derived from an EMBL/GenBank/DDBJ whole genome shotgun (WGS) entry which is preliminary data.</text>
</comment>